<dbReference type="PANTHER" id="PTHR43539:SF36">
    <property type="entry name" value="INDOLE-3-PYRUVATE MONOOXYGENASE YUCCA2"/>
    <property type="match status" value="1"/>
</dbReference>
<dbReference type="GO" id="GO:0050661">
    <property type="term" value="F:NADP binding"/>
    <property type="evidence" value="ECO:0007669"/>
    <property type="project" value="InterPro"/>
</dbReference>
<dbReference type="Proteomes" id="UP001372338">
    <property type="component" value="Unassembled WGS sequence"/>
</dbReference>
<keyword evidence="12" id="KW-1185">Reference proteome</keyword>
<evidence type="ECO:0000256" key="10">
    <source>
        <dbReference type="RuleBase" id="RU361177"/>
    </source>
</evidence>
<gene>
    <name evidence="11" type="ORF">RIF29_34890</name>
</gene>
<evidence type="ECO:0000256" key="9">
    <source>
        <dbReference type="ARBA" id="ARBA00047707"/>
    </source>
</evidence>
<keyword evidence="8" id="KW-0073">Auxin biosynthesis</keyword>
<keyword evidence="7 10" id="KW-0560">Oxidoreductase</keyword>
<dbReference type="GO" id="GO:0050660">
    <property type="term" value="F:flavin adenine dinucleotide binding"/>
    <property type="evidence" value="ECO:0007669"/>
    <property type="project" value="InterPro"/>
</dbReference>
<dbReference type="SUPFAM" id="SSF51905">
    <property type="entry name" value="FAD/NAD(P)-binding domain"/>
    <property type="match status" value="2"/>
</dbReference>
<evidence type="ECO:0000313" key="12">
    <source>
        <dbReference type="Proteomes" id="UP001372338"/>
    </source>
</evidence>
<dbReference type="InterPro" id="IPR036188">
    <property type="entry name" value="FAD/NAD-bd_sf"/>
</dbReference>
<dbReference type="InterPro" id="IPR020946">
    <property type="entry name" value="Flavin_mOase-like"/>
</dbReference>
<dbReference type="Pfam" id="PF00743">
    <property type="entry name" value="FMO-like"/>
    <property type="match status" value="1"/>
</dbReference>
<comment type="pathway">
    <text evidence="2">Plant hormone metabolism; auxin biosynthesis.</text>
</comment>
<name>A0AAN9E9U2_CROPI</name>
<keyword evidence="10" id="KW-0503">Monooxygenase</keyword>
<comment type="similarity">
    <text evidence="3 10">Belongs to the FMO family.</text>
</comment>
<protein>
    <recommendedName>
        <fullName evidence="10">Flavin-containing monooxygenase</fullName>
        <ecNumber evidence="10">1.-.-.-</ecNumber>
    </recommendedName>
</protein>
<evidence type="ECO:0000256" key="2">
    <source>
        <dbReference type="ARBA" id="ARBA00004814"/>
    </source>
</evidence>
<dbReference type="PANTHER" id="PTHR43539">
    <property type="entry name" value="FLAVIN-BINDING MONOOXYGENASE-LIKE PROTEIN (AFU_ORTHOLOGUE AFUA_4G09220)"/>
    <property type="match status" value="1"/>
</dbReference>
<dbReference type="PRINTS" id="PR00411">
    <property type="entry name" value="PNDRDTASEI"/>
</dbReference>
<evidence type="ECO:0000256" key="7">
    <source>
        <dbReference type="ARBA" id="ARBA00023002"/>
    </source>
</evidence>
<dbReference type="GO" id="GO:0009851">
    <property type="term" value="P:auxin biosynthetic process"/>
    <property type="evidence" value="ECO:0007669"/>
    <property type="project" value="UniProtKB-KW"/>
</dbReference>
<organism evidence="11 12">
    <name type="scientific">Crotalaria pallida</name>
    <name type="common">Smooth rattlebox</name>
    <name type="synonym">Crotalaria striata</name>
    <dbReference type="NCBI Taxonomy" id="3830"/>
    <lineage>
        <taxon>Eukaryota</taxon>
        <taxon>Viridiplantae</taxon>
        <taxon>Streptophyta</taxon>
        <taxon>Embryophyta</taxon>
        <taxon>Tracheophyta</taxon>
        <taxon>Spermatophyta</taxon>
        <taxon>Magnoliopsida</taxon>
        <taxon>eudicotyledons</taxon>
        <taxon>Gunneridae</taxon>
        <taxon>Pentapetalae</taxon>
        <taxon>rosids</taxon>
        <taxon>fabids</taxon>
        <taxon>Fabales</taxon>
        <taxon>Fabaceae</taxon>
        <taxon>Papilionoideae</taxon>
        <taxon>50 kb inversion clade</taxon>
        <taxon>genistoids sensu lato</taxon>
        <taxon>core genistoids</taxon>
        <taxon>Crotalarieae</taxon>
        <taxon>Crotalaria</taxon>
    </lineage>
</organism>
<reference evidence="11 12" key="1">
    <citation type="submission" date="2024-01" db="EMBL/GenBank/DDBJ databases">
        <title>The genomes of 5 underutilized Papilionoideae crops provide insights into root nodulation and disease resistanc.</title>
        <authorList>
            <person name="Yuan L."/>
        </authorList>
    </citation>
    <scope>NUCLEOTIDE SEQUENCE [LARGE SCALE GENOMIC DNA]</scope>
    <source>
        <strain evidence="11">ZHUSHIDOU_FW_LH</strain>
        <tissue evidence="11">Leaf</tissue>
    </source>
</reference>
<evidence type="ECO:0000256" key="8">
    <source>
        <dbReference type="ARBA" id="ARBA00023070"/>
    </source>
</evidence>
<evidence type="ECO:0000256" key="3">
    <source>
        <dbReference type="ARBA" id="ARBA00009183"/>
    </source>
</evidence>
<evidence type="ECO:0000256" key="1">
    <source>
        <dbReference type="ARBA" id="ARBA00001974"/>
    </source>
</evidence>
<accession>A0AAN9E9U2</accession>
<keyword evidence="6" id="KW-0521">NADP</keyword>
<dbReference type="GO" id="GO:0103075">
    <property type="term" value="F:indole-3-pyruvate monooxygenase activity"/>
    <property type="evidence" value="ECO:0007669"/>
    <property type="project" value="UniProtKB-EC"/>
</dbReference>
<sequence length="408" mass="45581">MDWLNEIEGKSLHDCHMVKMKKMRKPIWVQGPVIVGAGPSGLAASACLKHKGIPSLILEKEECLASMWQFKTYDRLRLHLPKQFCQLPFIPFPKNFPSYPTKQQFLAYLKGYAQHFDIKPAFSNTVVSAEFDHRCGNWRVKCKEGVKKKEEIEYVSRWLIVASGENAEEVVPQIEGMGEFEGPILHTSSYKSGSMFCGKSVLVVGCGNSGMEVHILPQQMFGKSTFGLSMSLLKWFPLRLVDKFLLLMSHVMLGDTARFGLHRPNFGPLELKNLYGKTPVLDVGTVAQIKSGKIKVCRGIKRLAQHAVEFVDGKIECFNAIILATGYKQRALLAKGVSFSFVANFGLVLAGTDMFSEKDGLPRKPFPNEWKGENGLYTIGFTKRGLLGSSIDAKRIAEDIERGRTKAV</sequence>
<dbReference type="GO" id="GO:0004499">
    <property type="term" value="F:N,N-dimethylaniline monooxygenase activity"/>
    <property type="evidence" value="ECO:0007669"/>
    <property type="project" value="InterPro"/>
</dbReference>
<dbReference type="AlphaFoldDB" id="A0AAN9E9U2"/>
<comment type="catalytic activity">
    <reaction evidence="9">
        <text>indole-3-pyruvate + NADPH + O2 + H(+) = (indol-3-yl)acetate + CO2 + NADP(+) + H2O</text>
        <dbReference type="Rhea" id="RHEA:34331"/>
        <dbReference type="ChEBI" id="CHEBI:15377"/>
        <dbReference type="ChEBI" id="CHEBI:15378"/>
        <dbReference type="ChEBI" id="CHEBI:15379"/>
        <dbReference type="ChEBI" id="CHEBI:16526"/>
        <dbReference type="ChEBI" id="CHEBI:17640"/>
        <dbReference type="ChEBI" id="CHEBI:30854"/>
        <dbReference type="ChEBI" id="CHEBI:57783"/>
        <dbReference type="ChEBI" id="CHEBI:58349"/>
        <dbReference type="EC" id="1.14.13.168"/>
    </reaction>
</comment>
<evidence type="ECO:0000256" key="5">
    <source>
        <dbReference type="ARBA" id="ARBA00022827"/>
    </source>
</evidence>
<evidence type="ECO:0000256" key="4">
    <source>
        <dbReference type="ARBA" id="ARBA00022630"/>
    </source>
</evidence>
<evidence type="ECO:0000313" key="11">
    <source>
        <dbReference type="EMBL" id="KAK7251576.1"/>
    </source>
</evidence>
<dbReference type="Gene3D" id="3.50.50.60">
    <property type="entry name" value="FAD/NAD(P)-binding domain"/>
    <property type="match status" value="1"/>
</dbReference>
<evidence type="ECO:0000256" key="6">
    <source>
        <dbReference type="ARBA" id="ARBA00022857"/>
    </source>
</evidence>
<dbReference type="InterPro" id="IPR050982">
    <property type="entry name" value="Auxin_biosynth/cation_transpt"/>
</dbReference>
<keyword evidence="4 10" id="KW-0285">Flavoprotein</keyword>
<comment type="caution">
    <text evidence="11">The sequence shown here is derived from an EMBL/GenBank/DDBJ whole genome shotgun (WGS) entry which is preliminary data.</text>
</comment>
<proteinExistence type="inferred from homology"/>
<keyword evidence="5 10" id="KW-0274">FAD</keyword>
<dbReference type="EMBL" id="JAYWIO010000007">
    <property type="protein sequence ID" value="KAK7251576.1"/>
    <property type="molecule type" value="Genomic_DNA"/>
</dbReference>
<dbReference type="EC" id="1.-.-.-" evidence="10"/>
<comment type="cofactor">
    <cofactor evidence="1 10">
        <name>FAD</name>
        <dbReference type="ChEBI" id="CHEBI:57692"/>
    </cofactor>
</comment>